<dbReference type="PANTHER" id="PTHR47524">
    <property type="entry name" value="20S RRNA ACCUMULATION PROTEIN 4"/>
    <property type="match status" value="1"/>
</dbReference>
<dbReference type="PANTHER" id="PTHR47524:SF1">
    <property type="entry name" value="20S RRNA ACCUMULATION PROTEIN 4"/>
    <property type="match status" value="1"/>
</dbReference>
<feature type="domain" description="Programmed cell death protein 2 C-terminal" evidence="2">
    <location>
        <begin position="297"/>
        <end position="430"/>
    </location>
</feature>
<feature type="region of interest" description="Disordered" evidence="1">
    <location>
        <begin position="116"/>
        <end position="205"/>
    </location>
</feature>
<organism evidence="3 4">
    <name type="scientific">Decorospora gaudefroyi</name>
    <dbReference type="NCBI Taxonomy" id="184978"/>
    <lineage>
        <taxon>Eukaryota</taxon>
        <taxon>Fungi</taxon>
        <taxon>Dikarya</taxon>
        <taxon>Ascomycota</taxon>
        <taxon>Pezizomycotina</taxon>
        <taxon>Dothideomycetes</taxon>
        <taxon>Pleosporomycetidae</taxon>
        <taxon>Pleosporales</taxon>
        <taxon>Pleosporineae</taxon>
        <taxon>Pleosporaceae</taxon>
        <taxon>Decorospora</taxon>
    </lineage>
</organism>
<dbReference type="Pfam" id="PF04194">
    <property type="entry name" value="PDCD2_C"/>
    <property type="match status" value="1"/>
</dbReference>
<evidence type="ECO:0000313" key="4">
    <source>
        <dbReference type="Proteomes" id="UP000800040"/>
    </source>
</evidence>
<reference evidence="3" key="1">
    <citation type="submission" date="2020-01" db="EMBL/GenBank/DDBJ databases">
        <authorList>
            <consortium name="DOE Joint Genome Institute"/>
            <person name="Haridas S."/>
            <person name="Albert R."/>
            <person name="Binder M."/>
            <person name="Bloem J."/>
            <person name="Labutti K."/>
            <person name="Salamov A."/>
            <person name="Andreopoulos B."/>
            <person name="Baker S.E."/>
            <person name="Barry K."/>
            <person name="Bills G."/>
            <person name="Bluhm B.H."/>
            <person name="Cannon C."/>
            <person name="Castanera R."/>
            <person name="Culley D.E."/>
            <person name="Daum C."/>
            <person name="Ezra D."/>
            <person name="Gonzalez J.B."/>
            <person name="Henrissat B."/>
            <person name="Kuo A."/>
            <person name="Liang C."/>
            <person name="Lipzen A."/>
            <person name="Lutzoni F."/>
            <person name="Magnuson J."/>
            <person name="Mondo S."/>
            <person name="Nolan M."/>
            <person name="Ohm R."/>
            <person name="Pangilinan J."/>
            <person name="Park H.-J."/>
            <person name="Ramirez L."/>
            <person name="Alfaro M."/>
            <person name="Sun H."/>
            <person name="Tritt A."/>
            <person name="Yoshinaga Y."/>
            <person name="Zwiers L.-H."/>
            <person name="Turgeon B.G."/>
            <person name="Goodwin S.B."/>
            <person name="Spatafora J.W."/>
            <person name="Crous P.W."/>
            <person name="Grigoriev I.V."/>
        </authorList>
    </citation>
    <scope>NUCLEOTIDE SEQUENCE</scope>
    <source>
        <strain evidence="3">P77</strain>
    </source>
</reference>
<evidence type="ECO:0000256" key="1">
    <source>
        <dbReference type="SAM" id="MobiDB-lite"/>
    </source>
</evidence>
<feature type="region of interest" description="Disordered" evidence="1">
    <location>
        <begin position="218"/>
        <end position="244"/>
    </location>
</feature>
<dbReference type="GO" id="GO:0030490">
    <property type="term" value="P:maturation of SSU-rRNA"/>
    <property type="evidence" value="ECO:0007669"/>
    <property type="project" value="TreeGrafter"/>
</dbReference>
<feature type="compositionally biased region" description="Low complexity" evidence="1">
    <location>
        <begin position="148"/>
        <end position="166"/>
    </location>
</feature>
<dbReference type="EMBL" id="ML975244">
    <property type="protein sequence ID" value="KAF1839709.1"/>
    <property type="molecule type" value="Genomic_DNA"/>
</dbReference>
<evidence type="ECO:0000313" key="3">
    <source>
        <dbReference type="EMBL" id="KAF1839709.1"/>
    </source>
</evidence>
<gene>
    <name evidence="3" type="ORF">BDW02DRAFT_563763</name>
</gene>
<feature type="compositionally biased region" description="Low complexity" evidence="1">
    <location>
        <begin position="189"/>
        <end position="198"/>
    </location>
</feature>
<dbReference type="InterPro" id="IPR007320">
    <property type="entry name" value="PDCD2_C"/>
</dbReference>
<dbReference type="OrthoDB" id="443682at2759"/>
<proteinExistence type="predicted"/>
<feature type="compositionally biased region" description="Basic and acidic residues" evidence="1">
    <location>
        <begin position="122"/>
        <end position="135"/>
    </location>
</feature>
<sequence length="437" mass="46954">MPPYDSESSDEGDNYTETNVLLGYASKEPTGDAVSHLGGAPNWLDAKTAPSGALAKCKVCNGLLSLLLELNGDLPEHFPGHERRLYIWTCRRKTCRRKEGSVRGIRGVRIAKGASSKSSVGKVEKKEVKQEEKPQPKIGESLFGVKNGGSASASANPFSNPFASNPKGAAAANPFSSQSGNTNPFGTSTPTPTVQVTQPEEKEDEASTILLETFASKARISSPPASEQQPPQPHEPWPADSAFSTSFPHYHLDAEYETLDAPSAPAIPANARMDIDTEGSGSGSGKEDKEIFESSMDQTFQKFADRVGENAEQVLRYEFKGKPLLYSDHDAVGKILGAHLENGTSSNAKVTTTGARGGLGFPTCPNCGAERVFEVQLTPHAITELEAEDMSIDGMEWGTIIMAVCSKDCKPNQVQEAEVGYVEEWVGVQWEEVASKK</sequence>
<dbReference type="AlphaFoldDB" id="A0A6A5KWC9"/>
<feature type="compositionally biased region" description="Polar residues" evidence="1">
    <location>
        <begin position="174"/>
        <end position="188"/>
    </location>
</feature>
<name>A0A6A5KWC9_9PLEO</name>
<keyword evidence="4" id="KW-1185">Reference proteome</keyword>
<protein>
    <recommendedName>
        <fullName evidence="2">Programmed cell death protein 2 C-terminal domain-containing protein</fullName>
    </recommendedName>
</protein>
<evidence type="ECO:0000259" key="2">
    <source>
        <dbReference type="Pfam" id="PF04194"/>
    </source>
</evidence>
<accession>A0A6A5KWC9</accession>
<dbReference type="GO" id="GO:0005737">
    <property type="term" value="C:cytoplasm"/>
    <property type="evidence" value="ECO:0007669"/>
    <property type="project" value="InterPro"/>
</dbReference>
<dbReference type="Proteomes" id="UP000800040">
    <property type="component" value="Unassembled WGS sequence"/>
</dbReference>